<feature type="region of interest" description="Disordered" evidence="1">
    <location>
        <begin position="1"/>
        <end position="21"/>
    </location>
</feature>
<dbReference type="AlphaFoldDB" id="A0A8H3EJJ6"/>
<accession>A0A8H3EJJ6</accession>
<dbReference type="Proteomes" id="UP000664203">
    <property type="component" value="Unassembled WGS sequence"/>
</dbReference>
<keyword evidence="3" id="KW-1185">Reference proteome</keyword>
<sequence>MAEAFYKKAMGHQRPDRAAASWRKAKKVKHVQEMEAARMGMAAAQARIAASIKHAQEIKLAADLRRAESRKKRIRSRWSRVWRKWGRKRQPTSSMMKK</sequence>
<comment type="caution">
    <text evidence="2">The sequence shown here is derived from an EMBL/GenBank/DDBJ whole genome shotgun (WGS) entry which is preliminary data.</text>
</comment>
<protein>
    <submittedName>
        <fullName evidence="2">Uncharacterized protein</fullName>
    </submittedName>
</protein>
<organism evidence="2 3">
    <name type="scientific">Alectoria fallacina</name>
    <dbReference type="NCBI Taxonomy" id="1903189"/>
    <lineage>
        <taxon>Eukaryota</taxon>
        <taxon>Fungi</taxon>
        <taxon>Dikarya</taxon>
        <taxon>Ascomycota</taxon>
        <taxon>Pezizomycotina</taxon>
        <taxon>Lecanoromycetes</taxon>
        <taxon>OSLEUM clade</taxon>
        <taxon>Lecanoromycetidae</taxon>
        <taxon>Lecanorales</taxon>
        <taxon>Lecanorineae</taxon>
        <taxon>Parmeliaceae</taxon>
        <taxon>Alectoria</taxon>
    </lineage>
</organism>
<proteinExistence type="predicted"/>
<evidence type="ECO:0000313" key="3">
    <source>
        <dbReference type="Proteomes" id="UP000664203"/>
    </source>
</evidence>
<name>A0A8H3EJJ6_9LECA</name>
<evidence type="ECO:0000256" key="1">
    <source>
        <dbReference type="SAM" id="MobiDB-lite"/>
    </source>
</evidence>
<reference evidence="2" key="1">
    <citation type="submission" date="2021-03" db="EMBL/GenBank/DDBJ databases">
        <authorList>
            <person name="Tagirdzhanova G."/>
        </authorList>
    </citation>
    <scope>NUCLEOTIDE SEQUENCE</scope>
</reference>
<gene>
    <name evidence="2" type="ORF">ALECFALPRED_004383</name>
</gene>
<evidence type="ECO:0000313" key="2">
    <source>
        <dbReference type="EMBL" id="CAF9908336.1"/>
    </source>
</evidence>
<dbReference type="EMBL" id="CAJPDR010000027">
    <property type="protein sequence ID" value="CAF9908336.1"/>
    <property type="molecule type" value="Genomic_DNA"/>
</dbReference>